<evidence type="ECO:0000256" key="5">
    <source>
        <dbReference type="ARBA" id="ARBA00022989"/>
    </source>
</evidence>
<organism evidence="8 9">
    <name type="scientific">Thermosulfurimonas dismutans</name>
    <dbReference type="NCBI Taxonomy" id="999894"/>
    <lineage>
        <taxon>Bacteria</taxon>
        <taxon>Pseudomonadati</taxon>
        <taxon>Thermodesulfobacteriota</taxon>
        <taxon>Thermodesulfobacteria</taxon>
        <taxon>Thermodesulfobacteriales</taxon>
        <taxon>Thermodesulfobacteriaceae</taxon>
        <taxon>Thermosulfurimonas</taxon>
    </lineage>
</organism>
<comment type="caution">
    <text evidence="7">Lacks conserved residue(s) required for the propagation of feature annotation.</text>
</comment>
<feature type="transmembrane region" description="Helical" evidence="7">
    <location>
        <begin position="74"/>
        <end position="93"/>
    </location>
</feature>
<comment type="caution">
    <text evidence="8">The sequence shown here is derived from an EMBL/GenBank/DDBJ whole genome shotgun (WGS) entry which is preliminary data.</text>
</comment>
<keyword evidence="6 7" id="KW-0472">Membrane</keyword>
<evidence type="ECO:0000256" key="4">
    <source>
        <dbReference type="ARBA" id="ARBA00022692"/>
    </source>
</evidence>
<feature type="transmembrane region" description="Helical" evidence="7">
    <location>
        <begin position="152"/>
        <end position="175"/>
    </location>
</feature>
<gene>
    <name evidence="8" type="ORF">TDIS_0677</name>
</gene>
<keyword evidence="5 7" id="KW-1133">Transmembrane helix</keyword>
<dbReference type="STRING" id="999894.TDIS_0677"/>
<reference evidence="8 9" key="1">
    <citation type="submission" date="2016-04" db="EMBL/GenBank/DDBJ databases">
        <title>Genome analysis of Thermosulfurimonas dismutans, the first thermophilic sulfur-disproportionating bacterium of the phylum Thermodesulfobacteria.</title>
        <authorList>
            <person name="Mardanov A.V."/>
            <person name="Beletsky A.V."/>
            <person name="Kadnikov V.V."/>
            <person name="Slobodkin A.I."/>
            <person name="Ravin N.V."/>
        </authorList>
    </citation>
    <scope>NUCLEOTIDE SEQUENCE [LARGE SCALE GENOMIC DNA]</scope>
    <source>
        <strain evidence="8 9">S95</strain>
    </source>
</reference>
<dbReference type="GO" id="GO:0005886">
    <property type="term" value="C:plasma membrane"/>
    <property type="evidence" value="ECO:0007669"/>
    <property type="project" value="UniProtKB-SubCell"/>
</dbReference>
<dbReference type="InterPro" id="IPR002771">
    <property type="entry name" value="Multi_antbiot-R_MarC"/>
</dbReference>
<proteinExistence type="inferred from homology"/>
<name>A0A179D5Y6_9BACT</name>
<evidence type="ECO:0000256" key="6">
    <source>
        <dbReference type="ARBA" id="ARBA00023136"/>
    </source>
</evidence>
<sequence>MDHALIGFILQVFLSFMAIMNPVGNTPIFLSLVNHLPEAERLRVARIAVLSAFVIVVAFTLGGNLLFRMFGITLPAFRIAGGILLFMIAYHLVRAKRSHQHHPTEEEHPRFSNTYEEEELEDVAITPLGTPILAGPGTITTALSLVGRKSDIFTIFIVLAVFGLVCLLTYLCFVYGEALVKRLRPSLIGVMTRLMGLILSVVAVQMVIEGLTEVISQLAAR</sequence>
<evidence type="ECO:0000256" key="1">
    <source>
        <dbReference type="ARBA" id="ARBA00004651"/>
    </source>
</evidence>
<comment type="subcellular location">
    <subcellularLocation>
        <location evidence="1 7">Cell membrane</location>
        <topology evidence="1 7">Multi-pass membrane protein</topology>
    </subcellularLocation>
</comment>
<keyword evidence="9" id="KW-1185">Reference proteome</keyword>
<dbReference type="PANTHER" id="PTHR33508">
    <property type="entry name" value="UPF0056 MEMBRANE PROTEIN YHCE"/>
    <property type="match status" value="1"/>
</dbReference>
<feature type="transmembrane region" description="Helical" evidence="7">
    <location>
        <begin position="187"/>
        <end position="208"/>
    </location>
</feature>
<evidence type="ECO:0000256" key="7">
    <source>
        <dbReference type="RuleBase" id="RU362048"/>
    </source>
</evidence>
<keyword evidence="4 7" id="KW-0812">Transmembrane</keyword>
<evidence type="ECO:0000256" key="3">
    <source>
        <dbReference type="ARBA" id="ARBA00022475"/>
    </source>
</evidence>
<dbReference type="RefSeq" id="WP_244147471.1">
    <property type="nucleotide sequence ID" value="NZ_LWLG01000002.1"/>
</dbReference>
<dbReference type="NCBIfam" id="TIGR00427">
    <property type="entry name" value="NAAT family transporter"/>
    <property type="match status" value="1"/>
</dbReference>
<evidence type="ECO:0000256" key="2">
    <source>
        <dbReference type="ARBA" id="ARBA00009784"/>
    </source>
</evidence>
<dbReference type="AlphaFoldDB" id="A0A179D5Y6"/>
<protein>
    <recommendedName>
        <fullName evidence="7">UPF0056 membrane protein</fullName>
    </recommendedName>
</protein>
<accession>A0A179D5Y6</accession>
<comment type="similarity">
    <text evidence="2 7">Belongs to the UPF0056 (MarC) family.</text>
</comment>
<dbReference type="Proteomes" id="UP000078390">
    <property type="component" value="Unassembled WGS sequence"/>
</dbReference>
<feature type="transmembrane region" description="Helical" evidence="7">
    <location>
        <begin position="44"/>
        <end position="67"/>
    </location>
</feature>
<evidence type="ECO:0000313" key="9">
    <source>
        <dbReference type="Proteomes" id="UP000078390"/>
    </source>
</evidence>
<dbReference type="Pfam" id="PF01914">
    <property type="entry name" value="MarC"/>
    <property type="match status" value="1"/>
</dbReference>
<evidence type="ECO:0000313" key="8">
    <source>
        <dbReference type="EMBL" id="OAQ21456.1"/>
    </source>
</evidence>
<dbReference type="PANTHER" id="PTHR33508:SF1">
    <property type="entry name" value="UPF0056 MEMBRANE PROTEIN YHCE"/>
    <property type="match status" value="1"/>
</dbReference>
<keyword evidence="3" id="KW-1003">Cell membrane</keyword>
<dbReference type="EMBL" id="LWLG01000002">
    <property type="protein sequence ID" value="OAQ21456.1"/>
    <property type="molecule type" value="Genomic_DNA"/>
</dbReference>